<keyword evidence="4" id="KW-1185">Reference proteome</keyword>
<dbReference type="InterPro" id="IPR021236">
    <property type="entry name" value="Uncharacterised_YfdX"/>
</dbReference>
<dbReference type="RefSeq" id="WP_114441435.1">
    <property type="nucleotide sequence ID" value="NZ_QOZG01000006.1"/>
</dbReference>
<sequence length="254" mass="26634">MKSGIFSAFLLSATILSSSVTVPAFAQEPNAAATQQSTQAQAAQPQAAKPSPAQLAAMKKLNLVSNEGFEAVRGIALARLAIFQGQPDRANDILKTVKQNLDKAQASTTDLAAKLKQADGPQDEVDAIQSGQIPIDFSVGVNDDYTVTPENAQHIQNANKHLDGGNTQQAAEELKLANVDIFVTETDAKLPDLVKAVDAATAQLASKQYYEANLSLMKADAAISVRAISEDKNEAAPAKTGAVPTPTPAPTQTK</sequence>
<keyword evidence="2" id="KW-0732">Signal</keyword>
<feature type="compositionally biased region" description="Low complexity" evidence="1">
    <location>
        <begin position="235"/>
        <end position="244"/>
    </location>
</feature>
<feature type="compositionally biased region" description="Pro residues" evidence="1">
    <location>
        <begin position="245"/>
        <end position="254"/>
    </location>
</feature>
<dbReference type="OrthoDB" id="8114220at2"/>
<name>A0A368K340_9HYPH</name>
<dbReference type="Gene3D" id="6.10.250.2140">
    <property type="match status" value="1"/>
</dbReference>
<comment type="caution">
    <text evidence="3">The sequence shown here is derived from an EMBL/GenBank/DDBJ whole genome shotgun (WGS) entry which is preliminary data.</text>
</comment>
<dbReference type="Gene3D" id="1.20.120.1940">
    <property type="entry name" value="YfdX protein domain"/>
    <property type="match status" value="1"/>
</dbReference>
<feature type="region of interest" description="Disordered" evidence="1">
    <location>
        <begin position="232"/>
        <end position="254"/>
    </location>
</feature>
<dbReference type="Proteomes" id="UP000253420">
    <property type="component" value="Unassembled WGS sequence"/>
</dbReference>
<gene>
    <name evidence="3" type="ORF">DUT91_15520</name>
</gene>
<evidence type="ECO:0008006" key="5">
    <source>
        <dbReference type="Google" id="ProtNLM"/>
    </source>
</evidence>
<dbReference type="Pfam" id="PF10938">
    <property type="entry name" value="YfdX"/>
    <property type="match status" value="1"/>
</dbReference>
<dbReference type="EMBL" id="QOZG01000006">
    <property type="protein sequence ID" value="RCS22893.1"/>
    <property type="molecule type" value="Genomic_DNA"/>
</dbReference>
<accession>A0A368K340</accession>
<evidence type="ECO:0000256" key="2">
    <source>
        <dbReference type="SAM" id="SignalP"/>
    </source>
</evidence>
<organism evidence="3 4">
    <name type="scientific">Phyllobacterium salinisoli</name>
    <dbReference type="NCBI Taxonomy" id="1899321"/>
    <lineage>
        <taxon>Bacteria</taxon>
        <taxon>Pseudomonadati</taxon>
        <taxon>Pseudomonadota</taxon>
        <taxon>Alphaproteobacteria</taxon>
        <taxon>Hyphomicrobiales</taxon>
        <taxon>Phyllobacteriaceae</taxon>
        <taxon>Phyllobacterium</taxon>
    </lineage>
</organism>
<protein>
    <recommendedName>
        <fullName evidence="5">YfdX family protein</fullName>
    </recommendedName>
</protein>
<evidence type="ECO:0000256" key="1">
    <source>
        <dbReference type="SAM" id="MobiDB-lite"/>
    </source>
</evidence>
<evidence type="ECO:0000313" key="4">
    <source>
        <dbReference type="Proteomes" id="UP000253420"/>
    </source>
</evidence>
<reference evidence="3 4" key="1">
    <citation type="submission" date="2018-07" db="EMBL/GenBank/DDBJ databases">
        <title>The draft genome of Phyllobacterium salinisoli.</title>
        <authorList>
            <person name="Liu L."/>
            <person name="Li L."/>
            <person name="Zhang X."/>
            <person name="Liang L."/>
        </authorList>
    </citation>
    <scope>NUCLEOTIDE SEQUENCE [LARGE SCALE GENOMIC DNA]</scope>
    <source>
        <strain evidence="3 4">LLAN61</strain>
    </source>
</reference>
<dbReference type="AlphaFoldDB" id="A0A368K340"/>
<evidence type="ECO:0000313" key="3">
    <source>
        <dbReference type="EMBL" id="RCS22893.1"/>
    </source>
</evidence>
<feature type="signal peptide" evidence="2">
    <location>
        <begin position="1"/>
        <end position="26"/>
    </location>
</feature>
<proteinExistence type="predicted"/>
<feature type="chain" id="PRO_5016993936" description="YfdX family protein" evidence="2">
    <location>
        <begin position="27"/>
        <end position="254"/>
    </location>
</feature>